<evidence type="ECO:0000256" key="11">
    <source>
        <dbReference type="ARBA" id="ARBA00022833"/>
    </source>
</evidence>
<keyword evidence="10" id="KW-0833">Ubl conjugation pathway</keyword>
<evidence type="ECO:0000256" key="5">
    <source>
        <dbReference type="ARBA" id="ARBA00012251"/>
    </source>
</evidence>
<keyword evidence="9 12" id="KW-0863">Zinc-finger</keyword>
<evidence type="ECO:0000256" key="9">
    <source>
        <dbReference type="ARBA" id="ARBA00022771"/>
    </source>
</evidence>
<feature type="compositionally biased region" description="Polar residues" evidence="13">
    <location>
        <begin position="1"/>
        <end position="14"/>
    </location>
</feature>
<dbReference type="SMART" id="SM00647">
    <property type="entry name" value="IBR"/>
    <property type="match status" value="1"/>
</dbReference>
<dbReference type="InterPro" id="IPR013083">
    <property type="entry name" value="Znf_RING/FYVE/PHD"/>
</dbReference>
<dbReference type="InterPro" id="IPR031127">
    <property type="entry name" value="E3_UB_ligase_RBR"/>
</dbReference>
<reference evidence="16" key="1">
    <citation type="submission" date="2016-11" db="EMBL/GenBank/DDBJ databases">
        <title>The genome of Nicotiana attenuata.</title>
        <authorList>
            <person name="Xu S."/>
            <person name="Brockmoeller T."/>
            <person name="Gaquerel E."/>
            <person name="Navarro A."/>
            <person name="Kuhl H."/>
            <person name="Gase K."/>
            <person name="Ling Z."/>
            <person name="Zhou W."/>
            <person name="Kreitzer C."/>
            <person name="Stanke M."/>
            <person name="Tang H."/>
            <person name="Lyons E."/>
            <person name="Pandey P."/>
            <person name="Pandey S.P."/>
            <person name="Timmermann B."/>
            <person name="Baldwin I.T."/>
        </authorList>
    </citation>
    <scope>NUCLEOTIDE SEQUENCE [LARGE SCALE GENOMIC DNA]</scope>
    <source>
        <strain evidence="16">UT</strain>
    </source>
</reference>
<comment type="catalytic activity">
    <reaction evidence="1">
        <text>[E2 ubiquitin-conjugating enzyme]-S-ubiquitinyl-L-cysteine + [acceptor protein]-L-lysine = [E2 ubiquitin-conjugating enzyme]-L-cysteine + [acceptor protein]-N(6)-ubiquitinyl-L-lysine.</text>
        <dbReference type="EC" id="2.3.2.31"/>
    </reaction>
</comment>
<gene>
    <name evidence="16" type="primary">ARI3_0</name>
    <name evidence="16" type="ORF">A4A49_53775</name>
</gene>
<feature type="domain" description="RING-type" evidence="14">
    <location>
        <begin position="35"/>
        <end position="82"/>
    </location>
</feature>
<dbReference type="EC" id="2.3.2.31" evidence="5"/>
<proteinExistence type="inferred from homology"/>
<evidence type="ECO:0000313" key="17">
    <source>
        <dbReference type="Proteomes" id="UP000187609"/>
    </source>
</evidence>
<dbReference type="Gramene" id="OIT20369">
    <property type="protein sequence ID" value="OIT20369"/>
    <property type="gene ID" value="A4A49_53775"/>
</dbReference>
<dbReference type="InterPro" id="IPR044066">
    <property type="entry name" value="TRIAD_supradom"/>
</dbReference>
<comment type="function">
    <text evidence="3">Might act as an E3 ubiquitin-protein ligase, or as part of E3 complex, which accepts ubiquitin from specific E2 ubiquitin-conjugating enzymes and then transfers it to substrates.</text>
</comment>
<feature type="region of interest" description="Disordered" evidence="13">
    <location>
        <begin position="1"/>
        <end position="21"/>
    </location>
</feature>
<keyword evidence="7" id="KW-0479">Metal-binding</keyword>
<keyword evidence="8" id="KW-0677">Repeat</keyword>
<evidence type="ECO:0000256" key="4">
    <source>
        <dbReference type="ARBA" id="ARBA00005884"/>
    </source>
</evidence>
<evidence type="ECO:0000256" key="3">
    <source>
        <dbReference type="ARBA" id="ARBA00003976"/>
    </source>
</evidence>
<comment type="cofactor">
    <cofactor evidence="2">
        <name>Zn(2+)</name>
        <dbReference type="ChEBI" id="CHEBI:29105"/>
    </cofactor>
</comment>
<dbReference type="FunFam" id="3.30.40.10:FF:000230">
    <property type="entry name" value="RBR-type E3 ubiquitin transferase"/>
    <property type="match status" value="1"/>
</dbReference>
<sequence>MGNTLQKLGQNHSEQNQEHELQVTELPGEPQNFTCEICIEPMLLPNKKFKNQNLCVHPFCTDCIIKYITVKLDDNIGDIPCPSLNCKNFLDPISCRNLVGPELFVKWCDVFYESAVLGLAHCYCPNQNCSVLILDECGGNAKRSKCPNCKSLFCFQCKLPWHAGLRCGELRDENDVAFRVLAKRKKWKRCPKCRHFVELVDGCKSVRCRCGAKFCYKCGGRVYGRDWCALLIWDYCCPCSRSSKN</sequence>
<dbReference type="EMBL" id="MJEQ01005394">
    <property type="protein sequence ID" value="OIT20369.1"/>
    <property type="molecule type" value="Genomic_DNA"/>
</dbReference>
<keyword evidence="6" id="KW-0808">Transferase</keyword>
<dbReference type="GO" id="GO:0008270">
    <property type="term" value="F:zinc ion binding"/>
    <property type="evidence" value="ECO:0007669"/>
    <property type="project" value="UniProtKB-KW"/>
</dbReference>
<evidence type="ECO:0000256" key="6">
    <source>
        <dbReference type="ARBA" id="ARBA00022679"/>
    </source>
</evidence>
<dbReference type="Proteomes" id="UP000187609">
    <property type="component" value="Unassembled WGS sequence"/>
</dbReference>
<dbReference type="GeneID" id="109220274"/>
<feature type="domain" description="RING-type" evidence="15">
    <location>
        <begin position="31"/>
        <end position="243"/>
    </location>
</feature>
<dbReference type="Pfam" id="PF01485">
    <property type="entry name" value="IBR"/>
    <property type="match status" value="2"/>
</dbReference>
<dbReference type="Gene3D" id="3.30.40.10">
    <property type="entry name" value="Zinc/RING finger domain, C3HC4 (zinc finger)"/>
    <property type="match status" value="1"/>
</dbReference>
<evidence type="ECO:0000256" key="10">
    <source>
        <dbReference type="ARBA" id="ARBA00022786"/>
    </source>
</evidence>
<dbReference type="InterPro" id="IPR017907">
    <property type="entry name" value="Znf_RING_CS"/>
</dbReference>
<comment type="caution">
    <text evidence="16">The sequence shown here is derived from an EMBL/GenBank/DDBJ whole genome shotgun (WGS) entry which is preliminary data.</text>
</comment>
<accession>A0A1J6KMD2</accession>
<dbReference type="OMA" id="CSEEYPL"/>
<dbReference type="STRING" id="49451.A0A1J6KMD2"/>
<evidence type="ECO:0000259" key="15">
    <source>
        <dbReference type="PROSITE" id="PS51873"/>
    </source>
</evidence>
<dbReference type="GO" id="GO:0061630">
    <property type="term" value="F:ubiquitin protein ligase activity"/>
    <property type="evidence" value="ECO:0007669"/>
    <property type="project" value="UniProtKB-EC"/>
</dbReference>
<protein>
    <recommendedName>
        <fullName evidence="5">RBR-type E3 ubiquitin transferase</fullName>
        <ecNumber evidence="5">2.3.2.31</ecNumber>
    </recommendedName>
</protein>
<evidence type="ECO:0000313" key="16">
    <source>
        <dbReference type="EMBL" id="OIT20369.1"/>
    </source>
</evidence>
<dbReference type="AlphaFoldDB" id="A0A1J6KMD2"/>
<evidence type="ECO:0000259" key="14">
    <source>
        <dbReference type="PROSITE" id="PS50089"/>
    </source>
</evidence>
<dbReference type="UniPathway" id="UPA00143"/>
<evidence type="ECO:0000256" key="13">
    <source>
        <dbReference type="SAM" id="MobiDB-lite"/>
    </source>
</evidence>
<dbReference type="CDD" id="cd22584">
    <property type="entry name" value="Rcat_RBR_unk"/>
    <property type="match status" value="1"/>
</dbReference>
<dbReference type="GO" id="GO:0016567">
    <property type="term" value="P:protein ubiquitination"/>
    <property type="evidence" value="ECO:0007669"/>
    <property type="project" value="UniProtKB-UniPathway"/>
</dbReference>
<keyword evidence="17" id="KW-1185">Reference proteome</keyword>
<evidence type="ECO:0000256" key="7">
    <source>
        <dbReference type="ARBA" id="ARBA00022723"/>
    </source>
</evidence>
<evidence type="ECO:0000256" key="1">
    <source>
        <dbReference type="ARBA" id="ARBA00001798"/>
    </source>
</evidence>
<evidence type="ECO:0000256" key="8">
    <source>
        <dbReference type="ARBA" id="ARBA00022737"/>
    </source>
</evidence>
<dbReference type="Gene3D" id="1.20.120.1750">
    <property type="match status" value="1"/>
</dbReference>
<dbReference type="PROSITE" id="PS00518">
    <property type="entry name" value="ZF_RING_1"/>
    <property type="match status" value="1"/>
</dbReference>
<name>A0A1J6KMD2_NICAT</name>
<dbReference type="PROSITE" id="PS51873">
    <property type="entry name" value="TRIAD"/>
    <property type="match status" value="1"/>
</dbReference>
<dbReference type="PANTHER" id="PTHR11685">
    <property type="entry name" value="RBR FAMILY RING FINGER AND IBR DOMAIN-CONTAINING"/>
    <property type="match status" value="1"/>
</dbReference>
<dbReference type="PROSITE" id="PS50089">
    <property type="entry name" value="ZF_RING_2"/>
    <property type="match status" value="1"/>
</dbReference>
<dbReference type="OrthoDB" id="10009520at2759"/>
<evidence type="ECO:0000256" key="2">
    <source>
        <dbReference type="ARBA" id="ARBA00001947"/>
    </source>
</evidence>
<keyword evidence="11" id="KW-0862">Zinc</keyword>
<evidence type="ECO:0000256" key="12">
    <source>
        <dbReference type="PROSITE-ProRule" id="PRU00175"/>
    </source>
</evidence>
<dbReference type="SUPFAM" id="SSF57850">
    <property type="entry name" value="RING/U-box"/>
    <property type="match status" value="3"/>
</dbReference>
<organism evidence="16 17">
    <name type="scientific">Nicotiana attenuata</name>
    <name type="common">Coyote tobacco</name>
    <dbReference type="NCBI Taxonomy" id="49451"/>
    <lineage>
        <taxon>Eukaryota</taxon>
        <taxon>Viridiplantae</taxon>
        <taxon>Streptophyta</taxon>
        <taxon>Embryophyta</taxon>
        <taxon>Tracheophyta</taxon>
        <taxon>Spermatophyta</taxon>
        <taxon>Magnoliopsida</taxon>
        <taxon>eudicotyledons</taxon>
        <taxon>Gunneridae</taxon>
        <taxon>Pentapetalae</taxon>
        <taxon>asterids</taxon>
        <taxon>lamiids</taxon>
        <taxon>Solanales</taxon>
        <taxon>Solanaceae</taxon>
        <taxon>Nicotianoideae</taxon>
        <taxon>Nicotianeae</taxon>
        <taxon>Nicotiana</taxon>
    </lineage>
</organism>
<dbReference type="KEGG" id="nau:109220274"/>
<dbReference type="InterPro" id="IPR001841">
    <property type="entry name" value="Znf_RING"/>
</dbReference>
<dbReference type="InterPro" id="IPR002867">
    <property type="entry name" value="IBR_dom"/>
</dbReference>
<comment type="similarity">
    <text evidence="4">Belongs to the RBR family. Ariadne subfamily.</text>
</comment>